<sequence>MTTQKSKPSTAKNEKKGKTSKGTTKKKNATLTASRSQTTIDKEVEKKKATKKSKEEIGDEKKGVLPKKEEIKDAPGKKDSRAVDDNNKPNEPSGIEPVVDDKKTKMDDGYEDFGPGAGQ</sequence>
<evidence type="ECO:0000256" key="1">
    <source>
        <dbReference type="SAM" id="MobiDB-lite"/>
    </source>
</evidence>
<dbReference type="WBParaSite" id="Csp11.Scaffold525.g3017.t1">
    <property type="protein sequence ID" value="Csp11.Scaffold525.g3017.t1"/>
    <property type="gene ID" value="Csp11.Scaffold525.g3017"/>
</dbReference>
<dbReference type="Proteomes" id="UP000095282">
    <property type="component" value="Unplaced"/>
</dbReference>
<name>A0A1I7T6Z4_9PELO</name>
<protein>
    <submittedName>
        <fullName evidence="3">High mobility group nucleosome-binding domain-containing protein 5</fullName>
    </submittedName>
</protein>
<evidence type="ECO:0000313" key="2">
    <source>
        <dbReference type="Proteomes" id="UP000095282"/>
    </source>
</evidence>
<organism evidence="2 3">
    <name type="scientific">Caenorhabditis tropicalis</name>
    <dbReference type="NCBI Taxonomy" id="1561998"/>
    <lineage>
        <taxon>Eukaryota</taxon>
        <taxon>Metazoa</taxon>
        <taxon>Ecdysozoa</taxon>
        <taxon>Nematoda</taxon>
        <taxon>Chromadorea</taxon>
        <taxon>Rhabditida</taxon>
        <taxon>Rhabditina</taxon>
        <taxon>Rhabditomorpha</taxon>
        <taxon>Rhabditoidea</taxon>
        <taxon>Rhabditidae</taxon>
        <taxon>Peloderinae</taxon>
        <taxon>Caenorhabditis</taxon>
    </lineage>
</organism>
<feature type="compositionally biased region" description="Basic and acidic residues" evidence="1">
    <location>
        <begin position="99"/>
        <end position="108"/>
    </location>
</feature>
<evidence type="ECO:0000313" key="3">
    <source>
        <dbReference type="WBParaSite" id="Csp11.Scaffold525.g3017.t1"/>
    </source>
</evidence>
<feature type="region of interest" description="Disordered" evidence="1">
    <location>
        <begin position="1"/>
        <end position="119"/>
    </location>
</feature>
<dbReference type="AlphaFoldDB" id="A0A1I7T6Z4"/>
<proteinExistence type="predicted"/>
<reference evidence="3" key="1">
    <citation type="submission" date="2016-11" db="UniProtKB">
        <authorList>
            <consortium name="WormBaseParasite"/>
        </authorList>
    </citation>
    <scope>IDENTIFICATION</scope>
</reference>
<keyword evidence="2" id="KW-1185">Reference proteome</keyword>
<accession>A0A1I7T6Z4</accession>
<feature type="compositionally biased region" description="Basic and acidic residues" evidence="1">
    <location>
        <begin position="40"/>
        <end position="88"/>
    </location>
</feature>